<sequence>MRQVTLRDHLKKGNALYLPGFTVEIFLPCFALIIWLKWYEQISPPALTMCREPNIPKQLINIENTIESTFKDISQATRKQAATGKGFRLYVIGYTQFFNDQDPGCNTVTFSRTANPNPDNKEYPMMTTDLRQDFNLMSVTLNSAIKEAVHQNSGSNVKYIDIDVLLGAGHRFCEPGVKKPDLDNPKLWFWYYPYDSNEENEILTDPTIIYLNGI</sequence>
<keyword evidence="3" id="KW-1185">Reference proteome</keyword>
<dbReference type="InterPro" id="IPR037460">
    <property type="entry name" value="SEST-like"/>
</dbReference>
<dbReference type="Proteomes" id="UP000710849">
    <property type="component" value="Unassembled WGS sequence"/>
</dbReference>
<dbReference type="PANTHER" id="PTHR37981:SF1">
    <property type="entry name" value="SGNH HYDROLASE-TYPE ESTERASE DOMAIN-CONTAINING PROTEIN"/>
    <property type="match status" value="1"/>
</dbReference>
<name>A0A9P5IIK6_9HELO</name>
<dbReference type="EMBL" id="RCSW01000015">
    <property type="protein sequence ID" value="KAF7938002.1"/>
    <property type="molecule type" value="Genomic_DNA"/>
</dbReference>
<feature type="transmembrane region" description="Helical" evidence="1">
    <location>
        <begin position="16"/>
        <end position="38"/>
    </location>
</feature>
<evidence type="ECO:0000256" key="1">
    <source>
        <dbReference type="SAM" id="Phobius"/>
    </source>
</evidence>
<evidence type="ECO:0000313" key="2">
    <source>
        <dbReference type="EMBL" id="KAF7938002.1"/>
    </source>
</evidence>
<gene>
    <name evidence="2" type="ORF">EAE97_007798</name>
</gene>
<evidence type="ECO:0000313" key="3">
    <source>
        <dbReference type="Proteomes" id="UP000710849"/>
    </source>
</evidence>
<reference evidence="2 3" key="1">
    <citation type="journal article" date="2020" name="Genome Biol. Evol.">
        <title>Comparative genomics of Sclerotiniaceae.</title>
        <authorList>
            <person name="Valero Jimenez C.A."/>
            <person name="Steentjes M."/>
            <person name="Scholten O.E."/>
            <person name="Van Kan J.A.L."/>
        </authorList>
    </citation>
    <scope>NUCLEOTIDE SEQUENCE [LARGE SCALE GENOMIC DNA]</scope>
    <source>
        <strain evidence="2 3">MUCL 94</strain>
    </source>
</reference>
<keyword evidence="1" id="KW-0812">Transmembrane</keyword>
<keyword evidence="1" id="KW-1133">Transmembrane helix</keyword>
<comment type="caution">
    <text evidence="2">The sequence shown here is derived from an EMBL/GenBank/DDBJ whole genome shotgun (WGS) entry which is preliminary data.</text>
</comment>
<keyword evidence="1" id="KW-0472">Membrane</keyword>
<proteinExistence type="predicted"/>
<dbReference type="RefSeq" id="XP_038731150.1">
    <property type="nucleotide sequence ID" value="XM_038878312.1"/>
</dbReference>
<dbReference type="PANTHER" id="PTHR37981">
    <property type="entry name" value="LIPASE 2"/>
    <property type="match status" value="1"/>
</dbReference>
<dbReference type="AlphaFoldDB" id="A0A9P5IIK6"/>
<accession>A0A9P5IIK6</accession>
<dbReference type="GO" id="GO:0016788">
    <property type="term" value="F:hydrolase activity, acting on ester bonds"/>
    <property type="evidence" value="ECO:0007669"/>
    <property type="project" value="InterPro"/>
</dbReference>
<dbReference type="InterPro" id="IPR036514">
    <property type="entry name" value="SGNH_hydro_sf"/>
</dbReference>
<protein>
    <submittedName>
        <fullName evidence="2">Uncharacterized protein</fullName>
    </submittedName>
</protein>
<dbReference type="SUPFAM" id="SSF52266">
    <property type="entry name" value="SGNH hydrolase"/>
    <property type="match status" value="1"/>
</dbReference>
<dbReference type="GeneID" id="62151386"/>
<dbReference type="Gene3D" id="3.40.50.1110">
    <property type="entry name" value="SGNH hydrolase"/>
    <property type="match status" value="1"/>
</dbReference>
<dbReference type="GO" id="GO:0006629">
    <property type="term" value="P:lipid metabolic process"/>
    <property type="evidence" value="ECO:0007669"/>
    <property type="project" value="TreeGrafter"/>
</dbReference>
<organism evidence="2 3">
    <name type="scientific">Botrytis byssoidea</name>
    <dbReference type="NCBI Taxonomy" id="139641"/>
    <lineage>
        <taxon>Eukaryota</taxon>
        <taxon>Fungi</taxon>
        <taxon>Dikarya</taxon>
        <taxon>Ascomycota</taxon>
        <taxon>Pezizomycotina</taxon>
        <taxon>Leotiomycetes</taxon>
        <taxon>Helotiales</taxon>
        <taxon>Sclerotiniaceae</taxon>
        <taxon>Botrytis</taxon>
    </lineage>
</organism>